<feature type="transmembrane region" description="Helical" evidence="1">
    <location>
        <begin position="293"/>
        <end position="315"/>
    </location>
</feature>
<dbReference type="InterPro" id="IPR035671">
    <property type="entry name" value="DsbD_gamma"/>
</dbReference>
<dbReference type="PROSITE" id="PS51352">
    <property type="entry name" value="THIOREDOXIN_2"/>
    <property type="match status" value="1"/>
</dbReference>
<keyword evidence="1" id="KW-0812">Transmembrane</keyword>
<feature type="transmembrane region" description="Helical" evidence="1">
    <location>
        <begin position="336"/>
        <end position="354"/>
    </location>
</feature>
<evidence type="ECO:0000256" key="1">
    <source>
        <dbReference type="SAM" id="Phobius"/>
    </source>
</evidence>
<name>A0A371B4G5_9SPHN</name>
<keyword evidence="2" id="KW-0732">Signal</keyword>
<dbReference type="EMBL" id="QRGP01000002">
    <property type="protein sequence ID" value="RDV02469.1"/>
    <property type="molecule type" value="Genomic_DNA"/>
</dbReference>
<dbReference type="Pfam" id="PF13899">
    <property type="entry name" value="Thioredoxin_7"/>
    <property type="match status" value="1"/>
</dbReference>
<feature type="signal peptide" evidence="2">
    <location>
        <begin position="1"/>
        <end position="22"/>
    </location>
</feature>
<dbReference type="Gene3D" id="3.40.30.10">
    <property type="entry name" value="Glutaredoxin"/>
    <property type="match status" value="1"/>
</dbReference>
<evidence type="ECO:0000256" key="2">
    <source>
        <dbReference type="SAM" id="SignalP"/>
    </source>
</evidence>
<feature type="transmembrane region" description="Helical" evidence="1">
    <location>
        <begin position="512"/>
        <end position="531"/>
    </location>
</feature>
<proteinExistence type="predicted"/>
<dbReference type="InterPro" id="IPR036249">
    <property type="entry name" value="Thioredoxin-like_sf"/>
</dbReference>
<keyword evidence="5" id="KW-1185">Reference proteome</keyword>
<feature type="transmembrane region" description="Helical" evidence="1">
    <location>
        <begin position="489"/>
        <end position="506"/>
    </location>
</feature>
<keyword evidence="1" id="KW-0472">Membrane</keyword>
<dbReference type="GO" id="GO:0015035">
    <property type="term" value="F:protein-disulfide reductase activity"/>
    <property type="evidence" value="ECO:0007669"/>
    <property type="project" value="TreeGrafter"/>
</dbReference>
<sequence>MPALIRWLLLCLALLAAQASIAQELNVPGRLVAETETPKPGSNVTLAFVFEPKPGWHGYWENPGDAGLGLQLEWNLPAGVSAGKLHFPVPKPLLIGGLMNHVYEAPHAVLVDLSIPSTAQLGDSLPIEVAANWLACTDKICVPQQGRFTLRLKVGDGVVDRASRTQFDQWRAAIPVPLDQPARYAIDGKNYLIAIPYPESAPLDRPYFFALTADRVRYAAPQTARRIGNWLVIETEAQGQAGPAEGLLRIGNEQGLLISSVAGNIPAGGLDVPTLGATDKLALSAPQLPGLPWLLLGALLGGMLLNLMPCVFPILGLKALAMAKAGGEESEARRDALAYTAGVGASCLALGAIMLSLRAAGEEIGWAFQLQEPIVVLGLLLLMVAITANLAGLFELNGVAIGDGLTRSAGLSGSFWTGVLAAVVATPCTGPFMAAAMGAAILLPASEAMLLFTALGFGIAAPFLLIAYVPPVRRLLPGPGAWLSRFRMIMAIPMGLTALALLWLMWRLSDQNGLLVGIASLLAMLVVIAGYRWAQFRLRLAPLILLLGGAAILLAATRCLPDADRTSSGKETAFPGAVTFDADRLSGLRNAGKPVFLYFTADWCVTCKVNEAAAINREETVRLFRKKSIQVMVGDFTRRDPAIARFLADRGRSGVPLYLFYPAQGEPRELPQLLTPATIADAIAE</sequence>
<dbReference type="OrthoDB" id="9811036at2"/>
<dbReference type="AlphaFoldDB" id="A0A371B4G5"/>
<evidence type="ECO:0000259" key="3">
    <source>
        <dbReference type="PROSITE" id="PS51352"/>
    </source>
</evidence>
<dbReference type="GO" id="GO:0045454">
    <property type="term" value="P:cell redox homeostasis"/>
    <property type="evidence" value="ECO:0007669"/>
    <property type="project" value="TreeGrafter"/>
</dbReference>
<comment type="caution">
    <text evidence="4">The sequence shown here is derived from an EMBL/GenBank/DDBJ whole genome shotgun (WGS) entry which is preliminary data.</text>
</comment>
<protein>
    <submittedName>
        <fullName evidence="4">Thiol:disulfide interchange protein</fullName>
    </submittedName>
</protein>
<dbReference type="InterPro" id="IPR013766">
    <property type="entry name" value="Thioredoxin_domain"/>
</dbReference>
<organism evidence="4 5">
    <name type="scientific">Sphingorhabdus pulchriflava</name>
    <dbReference type="NCBI Taxonomy" id="2292257"/>
    <lineage>
        <taxon>Bacteria</taxon>
        <taxon>Pseudomonadati</taxon>
        <taxon>Pseudomonadota</taxon>
        <taxon>Alphaproteobacteria</taxon>
        <taxon>Sphingomonadales</taxon>
        <taxon>Sphingomonadaceae</taxon>
        <taxon>Sphingorhabdus</taxon>
    </lineage>
</organism>
<feature type="transmembrane region" description="Helical" evidence="1">
    <location>
        <begin position="374"/>
        <end position="394"/>
    </location>
</feature>
<dbReference type="PANTHER" id="PTHR32234:SF3">
    <property type="entry name" value="SUPPRESSION OF COPPER SENSITIVITY PROTEIN"/>
    <property type="match status" value="1"/>
</dbReference>
<dbReference type="RefSeq" id="WP_115549574.1">
    <property type="nucleotide sequence ID" value="NZ_QRGP01000002.1"/>
</dbReference>
<evidence type="ECO:0000313" key="4">
    <source>
        <dbReference type="EMBL" id="RDV02469.1"/>
    </source>
</evidence>
<keyword evidence="1" id="KW-1133">Transmembrane helix</keyword>
<accession>A0A371B4G5</accession>
<feature type="transmembrane region" description="Helical" evidence="1">
    <location>
        <begin position="415"/>
        <end position="443"/>
    </location>
</feature>
<dbReference type="PANTHER" id="PTHR32234">
    <property type="entry name" value="THIOL:DISULFIDE INTERCHANGE PROTEIN DSBD"/>
    <property type="match status" value="1"/>
</dbReference>
<evidence type="ECO:0000313" key="5">
    <source>
        <dbReference type="Proteomes" id="UP000263833"/>
    </source>
</evidence>
<gene>
    <name evidence="4" type="ORF">DXH95_10845</name>
</gene>
<feature type="transmembrane region" description="Helical" evidence="1">
    <location>
        <begin position="538"/>
        <end position="556"/>
    </location>
</feature>
<feature type="transmembrane region" description="Helical" evidence="1">
    <location>
        <begin position="449"/>
        <end position="469"/>
    </location>
</feature>
<dbReference type="Proteomes" id="UP000263833">
    <property type="component" value="Unassembled WGS sequence"/>
</dbReference>
<dbReference type="Pfam" id="PF11412">
    <property type="entry name" value="DsbD_N"/>
    <property type="match status" value="1"/>
</dbReference>
<feature type="domain" description="Thioredoxin" evidence="3">
    <location>
        <begin position="545"/>
        <end position="685"/>
    </location>
</feature>
<dbReference type="InterPro" id="IPR028250">
    <property type="entry name" value="DsbDN"/>
</dbReference>
<dbReference type="CDD" id="cd02953">
    <property type="entry name" value="DsbDgamma"/>
    <property type="match status" value="1"/>
</dbReference>
<feature type="chain" id="PRO_5016646142" evidence="2">
    <location>
        <begin position="23"/>
        <end position="685"/>
    </location>
</feature>
<dbReference type="SUPFAM" id="SSF52833">
    <property type="entry name" value="Thioredoxin-like"/>
    <property type="match status" value="1"/>
</dbReference>
<reference evidence="5" key="1">
    <citation type="submission" date="2018-08" db="EMBL/GenBank/DDBJ databases">
        <authorList>
            <person name="Kim S.-J."/>
            <person name="Jung G.-Y."/>
        </authorList>
    </citation>
    <scope>NUCLEOTIDE SEQUENCE [LARGE SCALE GENOMIC DNA]</scope>
    <source>
        <strain evidence="5">GY_G</strain>
    </source>
</reference>